<dbReference type="CDD" id="cd23763">
    <property type="entry name" value="ASKHA_ATPase_ROK"/>
    <property type="match status" value="1"/>
</dbReference>
<organism evidence="4 5">
    <name type="scientific">Cellulosimicrobium composti</name>
    <dbReference type="NCBI Taxonomy" id="2672572"/>
    <lineage>
        <taxon>Bacteria</taxon>
        <taxon>Bacillati</taxon>
        <taxon>Actinomycetota</taxon>
        <taxon>Actinomycetes</taxon>
        <taxon>Micrococcales</taxon>
        <taxon>Promicromonosporaceae</taxon>
        <taxon>Cellulosimicrobium</taxon>
    </lineage>
</organism>
<keyword evidence="5" id="KW-1185">Reference proteome</keyword>
<feature type="domain" description="HTH iclR-type" evidence="3">
    <location>
        <begin position="17"/>
        <end position="60"/>
    </location>
</feature>
<dbReference type="PANTHER" id="PTHR18964:SF149">
    <property type="entry name" value="BIFUNCTIONAL UDP-N-ACETYLGLUCOSAMINE 2-EPIMERASE_N-ACETYLMANNOSAMINE KINASE"/>
    <property type="match status" value="1"/>
</dbReference>
<reference evidence="4 5" key="1">
    <citation type="journal article" date="2021" name="Arch. Microbiol.">
        <title>Cellulosimicrobium fucosivorans sp. nov., isolated from San Elijo Lagoon, contains a fucose metabolic pathway linked to carotenoid production.</title>
        <authorList>
            <person name="Aviles F.A."/>
            <person name="Kyndt J.A."/>
        </authorList>
    </citation>
    <scope>NUCLEOTIDE SEQUENCE [LARGE SCALE GENOMIC DNA]</scope>
    <source>
        <strain evidence="4 5">SE3</strain>
    </source>
</reference>
<dbReference type="InterPro" id="IPR043129">
    <property type="entry name" value="ATPase_NBD"/>
</dbReference>
<dbReference type="RefSeq" id="WP_162290650.1">
    <property type="nucleotide sequence ID" value="NZ_JAAFAN010000116.1"/>
</dbReference>
<dbReference type="Gene3D" id="3.30.420.40">
    <property type="match status" value="2"/>
</dbReference>
<dbReference type="Gene3D" id="1.10.10.10">
    <property type="entry name" value="Winged helix-like DNA-binding domain superfamily/Winged helix DNA-binding domain"/>
    <property type="match status" value="1"/>
</dbReference>
<evidence type="ECO:0000313" key="5">
    <source>
        <dbReference type="Proteomes" id="UP000471672"/>
    </source>
</evidence>
<dbReference type="InterPro" id="IPR005471">
    <property type="entry name" value="Tscrpt_reg_IclR_N"/>
</dbReference>
<dbReference type="InterPro" id="IPR036390">
    <property type="entry name" value="WH_DNA-bd_sf"/>
</dbReference>
<evidence type="ECO:0000313" key="4">
    <source>
        <dbReference type="EMBL" id="NDO91454.1"/>
    </source>
</evidence>
<name>A0ABX0BFQ3_9MICO</name>
<dbReference type="InterPro" id="IPR036388">
    <property type="entry name" value="WH-like_DNA-bd_sf"/>
</dbReference>
<dbReference type="PANTHER" id="PTHR18964">
    <property type="entry name" value="ROK (REPRESSOR, ORF, KINASE) FAMILY"/>
    <property type="match status" value="1"/>
</dbReference>
<comment type="caution">
    <text evidence="4">The sequence shown here is derived from an EMBL/GenBank/DDBJ whole genome shotgun (WGS) entry which is preliminary data.</text>
</comment>
<dbReference type="Pfam" id="PF09339">
    <property type="entry name" value="HTH_IclR"/>
    <property type="match status" value="1"/>
</dbReference>
<sequence>MDITPAGTPALLRTLNARAVLDALAAGARLARPDLVAATGLSKTTVAQTLRALEGTGVVTEAGLDRDRRGPAATLYRIDPDYAFGLGVDVARDRVRVALVDVTGAVRARAERRDVKATPTARARAAAELARACVSDVEARLPEGTRVEVTRAVAAVPAIVGPDHVTIRRVPGFEKGGTELHDALVDALGCPVTLENDVNLAALAEQRDGVAAGVRSFVVLGLGDGFGAGLVLDGRLHRGAAGGAGEVSFLPHPGRSLGAETLGATSLAAIAKENGLRDAVSVQEIVDRAENGDVASGDVLDEVAERIAVVAASVALVVEPELFVLTNQAAREPIAGRVRRFLTEKLAVLPVQVVPSELTCDAVVVGAARSASDALRDEVFRAAAAHPGEPDTAAAHPGEPDTAAVPDEREEAAS</sequence>
<dbReference type="InterPro" id="IPR000600">
    <property type="entry name" value="ROK"/>
</dbReference>
<gene>
    <name evidence="4" type="ORF">GYH36_18680</name>
</gene>
<evidence type="ECO:0000256" key="2">
    <source>
        <dbReference type="SAM" id="MobiDB-lite"/>
    </source>
</evidence>
<feature type="region of interest" description="Disordered" evidence="2">
    <location>
        <begin position="384"/>
        <end position="414"/>
    </location>
</feature>
<dbReference type="Proteomes" id="UP000471672">
    <property type="component" value="Unassembled WGS sequence"/>
</dbReference>
<dbReference type="EMBL" id="JAAFAN010000116">
    <property type="protein sequence ID" value="NDO91454.1"/>
    <property type="molecule type" value="Genomic_DNA"/>
</dbReference>
<protein>
    <submittedName>
        <fullName evidence="4">ROK family transcriptional regulator</fullName>
    </submittedName>
</protein>
<comment type="similarity">
    <text evidence="1">Belongs to the ROK (NagC/XylR) family.</text>
</comment>
<dbReference type="SUPFAM" id="SSF46785">
    <property type="entry name" value="Winged helix' DNA-binding domain"/>
    <property type="match status" value="1"/>
</dbReference>
<dbReference type="Pfam" id="PF00480">
    <property type="entry name" value="ROK"/>
    <property type="match status" value="1"/>
</dbReference>
<dbReference type="SUPFAM" id="SSF53067">
    <property type="entry name" value="Actin-like ATPase domain"/>
    <property type="match status" value="1"/>
</dbReference>
<accession>A0ABX0BFQ3</accession>
<proteinExistence type="inferred from homology"/>
<evidence type="ECO:0000259" key="3">
    <source>
        <dbReference type="Pfam" id="PF09339"/>
    </source>
</evidence>
<evidence type="ECO:0000256" key="1">
    <source>
        <dbReference type="ARBA" id="ARBA00006479"/>
    </source>
</evidence>